<dbReference type="GO" id="GO:0004497">
    <property type="term" value="F:monooxygenase activity"/>
    <property type="evidence" value="ECO:0007669"/>
    <property type="project" value="TreeGrafter"/>
</dbReference>
<feature type="domain" description="FAD/NAD(P)-binding" evidence="2">
    <location>
        <begin position="199"/>
        <end position="416"/>
    </location>
</feature>
<dbReference type="GeneID" id="81467882"/>
<reference evidence="3" key="1">
    <citation type="submission" date="2022-12" db="EMBL/GenBank/DDBJ databases">
        <authorList>
            <person name="Petersen C."/>
        </authorList>
    </citation>
    <scope>NUCLEOTIDE SEQUENCE</scope>
    <source>
        <strain evidence="3">IBT 3081</strain>
    </source>
</reference>
<proteinExistence type="predicted"/>
<keyword evidence="4" id="KW-1185">Reference proteome</keyword>
<dbReference type="OrthoDB" id="74360at2759"/>
<dbReference type="RefSeq" id="XP_056574514.1">
    <property type="nucleotide sequence ID" value="XM_056728699.1"/>
</dbReference>
<reference evidence="3" key="2">
    <citation type="journal article" date="2023" name="IMA Fungus">
        <title>Comparative genomic study of the Penicillium genus elucidates a diverse pangenome and 15 lateral gene transfer events.</title>
        <authorList>
            <person name="Petersen C."/>
            <person name="Sorensen T."/>
            <person name="Nielsen M.R."/>
            <person name="Sondergaard T.E."/>
            <person name="Sorensen J.L."/>
            <person name="Fitzpatrick D.A."/>
            <person name="Frisvad J.C."/>
            <person name="Nielsen K.L."/>
        </authorList>
    </citation>
    <scope>NUCLEOTIDE SEQUENCE</scope>
    <source>
        <strain evidence="3">IBT 3081</strain>
    </source>
</reference>
<evidence type="ECO:0000259" key="2">
    <source>
        <dbReference type="Pfam" id="PF07992"/>
    </source>
</evidence>
<protein>
    <recommendedName>
        <fullName evidence="2">FAD/NAD(P)-binding domain-containing protein</fullName>
    </recommendedName>
</protein>
<dbReference type="Pfam" id="PF07992">
    <property type="entry name" value="Pyr_redox_2"/>
    <property type="match status" value="1"/>
</dbReference>
<dbReference type="Proteomes" id="UP001147752">
    <property type="component" value="Unassembled WGS sequence"/>
</dbReference>
<dbReference type="GO" id="GO:0050660">
    <property type="term" value="F:flavin adenine dinucleotide binding"/>
    <property type="evidence" value="ECO:0007669"/>
    <property type="project" value="TreeGrafter"/>
</dbReference>
<keyword evidence="1" id="KW-0560">Oxidoreductase</keyword>
<dbReference type="PANTHER" id="PTHR43539:SF68">
    <property type="entry name" value="FLAVIN-BINDING MONOOXYGENASE-LIKE PROTEIN (AFU_ORTHOLOGUE AFUA_4G09220)"/>
    <property type="match status" value="1"/>
</dbReference>
<dbReference type="Gene3D" id="3.50.50.60">
    <property type="entry name" value="FAD/NAD(P)-binding domain"/>
    <property type="match status" value="1"/>
</dbReference>
<organism evidence="3 4">
    <name type="scientific">Penicillium concentricum</name>
    <dbReference type="NCBI Taxonomy" id="293559"/>
    <lineage>
        <taxon>Eukaryota</taxon>
        <taxon>Fungi</taxon>
        <taxon>Dikarya</taxon>
        <taxon>Ascomycota</taxon>
        <taxon>Pezizomycotina</taxon>
        <taxon>Eurotiomycetes</taxon>
        <taxon>Eurotiomycetidae</taxon>
        <taxon>Eurotiales</taxon>
        <taxon>Aspergillaceae</taxon>
        <taxon>Penicillium</taxon>
    </lineage>
</organism>
<dbReference type="SUPFAM" id="SSF51905">
    <property type="entry name" value="FAD/NAD(P)-binding domain"/>
    <property type="match status" value="1"/>
</dbReference>
<comment type="caution">
    <text evidence="3">The sequence shown here is derived from an EMBL/GenBank/DDBJ whole genome shotgun (WGS) entry which is preliminary data.</text>
</comment>
<evidence type="ECO:0000256" key="1">
    <source>
        <dbReference type="ARBA" id="ARBA00023002"/>
    </source>
</evidence>
<gene>
    <name evidence="3" type="ORF">N7517_010976</name>
</gene>
<dbReference type="InterPro" id="IPR050982">
    <property type="entry name" value="Auxin_biosynth/cation_transpt"/>
</dbReference>
<name>A0A9W9UT42_9EURO</name>
<dbReference type="InterPro" id="IPR023753">
    <property type="entry name" value="FAD/NAD-binding_dom"/>
</dbReference>
<dbReference type="InterPro" id="IPR036188">
    <property type="entry name" value="FAD/NAD-bd_sf"/>
</dbReference>
<dbReference type="PANTHER" id="PTHR43539">
    <property type="entry name" value="FLAVIN-BINDING MONOOXYGENASE-LIKE PROTEIN (AFU_ORTHOLOGUE AFUA_4G09220)"/>
    <property type="match status" value="1"/>
</dbReference>
<sequence>MSPDNNTTMAPISSALKMVHYDTTAEASIWVNSFNTILSNGNHSDLSTLFTGEGFWRDHLALSWDFHTLQGREKIRQFLEAHTDVNGRCQLHDIHLDVSSALRSPRKTHLDAHGQVPGIEAFILINTSVGTGRGVLRLAHENGEWKAFSLYTSLRNVNGFEEMIYDRRPKGVKHGSTGPRQNWSERRKIESEFEEAEPAVVIVGAGQAGLGLAARLKMMGIDALLIDAENRLGDNWRSRYRHLVLHDPVWYNHLPYINFPPNWPKFTPKDKLGDFFESYASLLELNFWCKTQIKETTWNETSRSWSVKVRRTRDDGSEEDRLLHPRHLVQATGHSGKMNSPWDLKGLSSFKGDRICHSSEFKGATPVGNGKTAVVVGSCSSGHDIAQDFYENGYQVTMLQRSSTVVVSPEAITDVALAGLYEENGPPVDDADLLLWSTPTPVFQELHKDVARRQNEHDRVLLDGLKQAGFSLDPGPNNAGMVFKYFKTGGGFYVNTGASQLIIDGKIKVKQGQEIEEVLPHGVRLQDGTELPADEIVFATGYKDMRTQTRDIFGDAVADQVKDVWGLDEEGEIKTMWRNSGHPGFWFMGGNLALCRYYSRLLALQIVASESQLSQNRG</sequence>
<dbReference type="AlphaFoldDB" id="A0A9W9UT42"/>
<accession>A0A9W9UT42</accession>
<evidence type="ECO:0000313" key="3">
    <source>
        <dbReference type="EMBL" id="KAJ5356367.1"/>
    </source>
</evidence>
<dbReference type="EMBL" id="JAPZBT010000006">
    <property type="protein sequence ID" value="KAJ5356367.1"/>
    <property type="molecule type" value="Genomic_DNA"/>
</dbReference>
<evidence type="ECO:0000313" key="4">
    <source>
        <dbReference type="Proteomes" id="UP001147752"/>
    </source>
</evidence>